<name>A0AAF3FD15_9BILA</name>
<evidence type="ECO:0000313" key="2">
    <source>
        <dbReference type="Proteomes" id="UP000887575"/>
    </source>
</evidence>
<proteinExistence type="predicted"/>
<feature type="transmembrane region" description="Helical" evidence="1">
    <location>
        <begin position="454"/>
        <end position="476"/>
    </location>
</feature>
<accession>A0AAF3FD15</accession>
<organism evidence="2 3">
    <name type="scientific">Mesorhabditis belari</name>
    <dbReference type="NCBI Taxonomy" id="2138241"/>
    <lineage>
        <taxon>Eukaryota</taxon>
        <taxon>Metazoa</taxon>
        <taxon>Ecdysozoa</taxon>
        <taxon>Nematoda</taxon>
        <taxon>Chromadorea</taxon>
        <taxon>Rhabditida</taxon>
        <taxon>Rhabditina</taxon>
        <taxon>Rhabditomorpha</taxon>
        <taxon>Rhabditoidea</taxon>
        <taxon>Rhabditidae</taxon>
        <taxon>Mesorhabditinae</taxon>
        <taxon>Mesorhabditis</taxon>
    </lineage>
</organism>
<keyword evidence="2" id="KW-1185">Reference proteome</keyword>
<evidence type="ECO:0000256" key="1">
    <source>
        <dbReference type="SAM" id="Phobius"/>
    </source>
</evidence>
<dbReference type="Proteomes" id="UP000887575">
    <property type="component" value="Unassembled WGS sequence"/>
</dbReference>
<sequence>MFQPKETISFTNKTLPLLINAENFYLKETKKGIMLMAKNGSLNEMKFMTITVNSSSLSRLGDWKARKQPENDCEFIETKNKENCSIFHSSSRKSDRKVGAFLGDKAFSEAEHLYLFKCENDCETRTKNSSTTKPNHVLFKWNSDGSKLIPFGSLQKFLDTKKLPFWDALVDIYGKGLLLLGEAGKMELCAVKLSTKRETAEFLAESCSKIGKLPCSTKQCNYTMRRWAASYYLFISEPTDPKEPIYVSYYNKAQEKLHDQRIETVLPVKDLNLSPSTVYSLVSENASANVYLMPDRSLPQSAPLSGTKYAFEQDLESAQTLITSVDIWRQRNFGAKKFYLIPDPDLLGYDATVLSIRNFLNDITLDGLIDMLESVRKGKATADTPLTYVAPPMEHISSAHPVPRVTTETFINQLDRPFRMWLNGEIDEGQLRGFYHENVPEPGSLPTPPRSSHWTLYSLLLLLLFTGLSIGLLYGCRNSGCLAIFQPKETISCTNKTLPLPVNADNFYLKETTEGIMLMATNGSLNEMKFRTIAVNSSLPSLFGNWEASKKFLDKKKLPFWDAGVDIYGNGVLLLGEAGKMELCAVKLSTKREPAEFVAESCSKVGKLPCSTKQCTYTMRRWAASYYLFISEPTDPKEPVYVSYYNKAQEKVHDQQIEAVLPVKDLSS</sequence>
<reference evidence="3" key="1">
    <citation type="submission" date="2024-02" db="UniProtKB">
        <authorList>
            <consortium name="WormBaseParasite"/>
        </authorList>
    </citation>
    <scope>IDENTIFICATION</scope>
</reference>
<keyword evidence="1" id="KW-0812">Transmembrane</keyword>
<keyword evidence="1" id="KW-0472">Membrane</keyword>
<dbReference type="AlphaFoldDB" id="A0AAF3FD15"/>
<evidence type="ECO:0000313" key="3">
    <source>
        <dbReference type="WBParaSite" id="MBELARI_LOCUS4851"/>
    </source>
</evidence>
<keyword evidence="1" id="KW-1133">Transmembrane helix</keyword>
<dbReference type="WBParaSite" id="MBELARI_LOCUS4851">
    <property type="protein sequence ID" value="MBELARI_LOCUS4851"/>
    <property type="gene ID" value="MBELARI_LOCUS4851"/>
</dbReference>
<protein>
    <submittedName>
        <fullName evidence="3">Uncharacterized protein</fullName>
    </submittedName>
</protein>